<dbReference type="Proteomes" id="UP000503399">
    <property type="component" value="Chromosome"/>
</dbReference>
<organism evidence="1 2">
    <name type="scientific">Candidatus Hydrogenisulfobacillus filiaventi</name>
    <dbReference type="NCBI Taxonomy" id="2707344"/>
    <lineage>
        <taxon>Bacteria</taxon>
        <taxon>Bacillati</taxon>
        <taxon>Bacillota</taxon>
        <taxon>Clostridia</taxon>
        <taxon>Eubacteriales</taxon>
        <taxon>Clostridiales Family XVII. Incertae Sedis</taxon>
        <taxon>Candidatus Hydrogenisulfobacillus</taxon>
    </lineage>
</organism>
<evidence type="ECO:0000313" key="1">
    <source>
        <dbReference type="EMBL" id="CAB1129536.1"/>
    </source>
</evidence>
<evidence type="ECO:0000313" key="2">
    <source>
        <dbReference type="Proteomes" id="UP000503399"/>
    </source>
</evidence>
<sequence length="56" mass="6808">MGSRTASARMANRRRWELRRHLDRTPPDRWFDEEAERADALFRLDRVARQILALDR</sequence>
<gene>
    <name evidence="1" type="ORF">R50_2039</name>
</gene>
<name>A0A6F8ZID9_9FIRM</name>
<dbReference type="EMBL" id="LR778114">
    <property type="protein sequence ID" value="CAB1129536.1"/>
    <property type="molecule type" value="Genomic_DNA"/>
</dbReference>
<reference evidence="1 2" key="1">
    <citation type="submission" date="2020-02" db="EMBL/GenBank/DDBJ databases">
        <authorList>
            <person name="Hogendoorn C."/>
        </authorList>
    </citation>
    <scope>NUCLEOTIDE SEQUENCE [LARGE SCALE GENOMIC DNA]</scope>
    <source>
        <strain evidence="1">R501</strain>
    </source>
</reference>
<proteinExistence type="predicted"/>
<protein>
    <submittedName>
        <fullName evidence="1">Uncharacterized protein</fullName>
    </submittedName>
</protein>
<accession>A0A6F8ZID9</accession>
<dbReference type="AlphaFoldDB" id="A0A6F8ZID9"/>
<keyword evidence="2" id="KW-1185">Reference proteome</keyword>
<dbReference type="KEGG" id="hfv:R50_2039"/>